<dbReference type="EMBL" id="JAJGQJ010000014">
    <property type="protein sequence ID" value="MCC4620109.1"/>
    <property type="molecule type" value="Genomic_DNA"/>
</dbReference>
<dbReference type="Proteomes" id="UP001199206">
    <property type="component" value="Unassembled WGS sequence"/>
</dbReference>
<comment type="caution">
    <text evidence="1">The sequence shown here is derived from an EMBL/GenBank/DDBJ whole genome shotgun (WGS) entry which is preliminary data.</text>
</comment>
<organism evidence="1 2">
    <name type="scientific">Xanthomonas cassavae CFBP 4642</name>
    <dbReference type="NCBI Taxonomy" id="1219375"/>
    <lineage>
        <taxon>Bacteria</taxon>
        <taxon>Pseudomonadati</taxon>
        <taxon>Pseudomonadota</taxon>
        <taxon>Gammaproteobacteria</taxon>
        <taxon>Lysobacterales</taxon>
        <taxon>Lysobacteraceae</taxon>
        <taxon>Xanthomonas</taxon>
    </lineage>
</organism>
<dbReference type="SUPFAM" id="SSF56645">
    <property type="entry name" value="Acyl-CoA dehydrogenase NM domain-like"/>
    <property type="match status" value="1"/>
</dbReference>
<accession>A0ABS8HEC1</accession>
<evidence type="ECO:0000313" key="1">
    <source>
        <dbReference type="EMBL" id="MCC4620109.1"/>
    </source>
</evidence>
<dbReference type="Gene3D" id="2.40.110.10">
    <property type="entry name" value="Butyryl-CoA Dehydrogenase, subunit A, domain 2"/>
    <property type="match status" value="1"/>
</dbReference>
<dbReference type="InterPro" id="IPR046373">
    <property type="entry name" value="Acyl-CoA_Oxase/DH_mid-dom_sf"/>
</dbReference>
<gene>
    <name evidence="1" type="ORF">LL965_08420</name>
</gene>
<dbReference type="RefSeq" id="WP_200859713.1">
    <property type="nucleotide sequence ID" value="NZ_CAWLZN010000001.1"/>
</dbReference>
<name>A0ABS8HEC1_9XANT</name>
<dbReference type="InterPro" id="IPR009100">
    <property type="entry name" value="AcylCoA_DH/oxidase_NM_dom_sf"/>
</dbReference>
<protein>
    <submittedName>
        <fullName evidence="1">Uncharacterized protein</fullName>
    </submittedName>
</protein>
<dbReference type="Gene3D" id="1.20.140.10">
    <property type="entry name" value="Butyryl-CoA Dehydrogenase, subunit A, domain 3"/>
    <property type="match status" value="1"/>
</dbReference>
<keyword evidence="2" id="KW-1185">Reference proteome</keyword>
<reference evidence="1 2" key="1">
    <citation type="submission" date="2021-10" db="EMBL/GenBank/DDBJ databases">
        <title>Genome sequencing of Xanthomonas strains from NCPPB.</title>
        <authorList>
            <person name="Hussein R."/>
            <person name="Harrison J."/>
            <person name="Studholme D.J."/>
            <person name="Vicente J."/>
            <person name="Grant M."/>
        </authorList>
    </citation>
    <scope>NUCLEOTIDE SEQUENCE [LARGE SCALE GENOMIC DNA]</scope>
    <source>
        <strain evidence="1 2">NCPPB 101</strain>
    </source>
</reference>
<sequence>MGWSSGCDHAQWAIMGCRRVVEEGAPPVYSFAVLPRSDYVIRDDWHAAGMRGTGTRTLVVTDAFVPEHRIQTAKDMMEGRSAGFGLYPDSKIFYSPYRPYFAVGFAAVSLGVAERMLEVFREKTRTRVRAYTGAAVGAETPP</sequence>
<evidence type="ECO:0000313" key="2">
    <source>
        <dbReference type="Proteomes" id="UP001199206"/>
    </source>
</evidence>
<proteinExistence type="predicted"/>